<keyword evidence="1" id="KW-0472">Membrane</keyword>
<evidence type="ECO:0000256" key="1">
    <source>
        <dbReference type="SAM" id="Phobius"/>
    </source>
</evidence>
<protein>
    <submittedName>
        <fullName evidence="2">Uncharacterized protein</fullName>
    </submittedName>
</protein>
<dbReference type="EMBL" id="VDUZ01000006">
    <property type="protein sequence ID" value="TXL78825.1"/>
    <property type="molecule type" value="Genomic_DNA"/>
</dbReference>
<reference evidence="2 3" key="1">
    <citation type="submission" date="2019-06" db="EMBL/GenBank/DDBJ databases">
        <title>New taxonomy in bacterial strain CC-CFT640, isolated from vineyard.</title>
        <authorList>
            <person name="Lin S.-Y."/>
            <person name="Tsai C.-F."/>
            <person name="Young C.-C."/>
        </authorList>
    </citation>
    <scope>NUCLEOTIDE SEQUENCE [LARGE SCALE GENOMIC DNA]</scope>
    <source>
        <strain evidence="2 3">CC-CFT640</strain>
    </source>
</reference>
<evidence type="ECO:0000313" key="2">
    <source>
        <dbReference type="EMBL" id="TXL78825.1"/>
    </source>
</evidence>
<gene>
    <name evidence="2" type="ORF">FHP25_07470</name>
</gene>
<keyword evidence="1" id="KW-1133">Transmembrane helix</keyword>
<organism evidence="2 3">
    <name type="scientific">Vineibacter terrae</name>
    <dbReference type="NCBI Taxonomy" id="2586908"/>
    <lineage>
        <taxon>Bacteria</taxon>
        <taxon>Pseudomonadati</taxon>
        <taxon>Pseudomonadota</taxon>
        <taxon>Alphaproteobacteria</taxon>
        <taxon>Hyphomicrobiales</taxon>
        <taxon>Vineibacter</taxon>
    </lineage>
</organism>
<proteinExistence type="predicted"/>
<evidence type="ECO:0000313" key="3">
    <source>
        <dbReference type="Proteomes" id="UP000321638"/>
    </source>
</evidence>
<accession>A0A5C8PSM3</accession>
<sequence length="67" mass="6766">MSATGASGHWIGVAVVAMATLARKRTGSPAMSPASAFVIGAVVQIIVVAIVVLFRRTPPLTPTVPPA</sequence>
<dbReference type="AlphaFoldDB" id="A0A5C8PSM3"/>
<name>A0A5C8PSM3_9HYPH</name>
<dbReference type="RefSeq" id="WP_178133361.1">
    <property type="nucleotide sequence ID" value="NZ_VDUZ01000006.1"/>
</dbReference>
<feature type="transmembrane region" description="Helical" evidence="1">
    <location>
        <begin position="6"/>
        <end position="22"/>
    </location>
</feature>
<feature type="transmembrane region" description="Helical" evidence="1">
    <location>
        <begin position="34"/>
        <end position="54"/>
    </location>
</feature>
<dbReference type="Proteomes" id="UP000321638">
    <property type="component" value="Unassembled WGS sequence"/>
</dbReference>
<keyword evidence="3" id="KW-1185">Reference proteome</keyword>
<comment type="caution">
    <text evidence="2">The sequence shown here is derived from an EMBL/GenBank/DDBJ whole genome shotgun (WGS) entry which is preliminary data.</text>
</comment>
<keyword evidence="1" id="KW-0812">Transmembrane</keyword>